<keyword evidence="11" id="KW-1185">Reference proteome</keyword>
<dbReference type="Pfam" id="PF00342">
    <property type="entry name" value="PGI"/>
    <property type="match status" value="1"/>
</dbReference>
<dbReference type="GO" id="GO:0005829">
    <property type="term" value="C:cytosol"/>
    <property type="evidence" value="ECO:0007669"/>
    <property type="project" value="TreeGrafter"/>
</dbReference>
<dbReference type="RefSeq" id="WP_128753098.1">
    <property type="nucleotide sequence ID" value="NZ_CP035282.1"/>
</dbReference>
<dbReference type="CDD" id="cd05015">
    <property type="entry name" value="SIS_PGI_1"/>
    <property type="match status" value="1"/>
</dbReference>
<dbReference type="PRINTS" id="PR00662">
    <property type="entry name" value="G6PISOMERASE"/>
</dbReference>
<reference evidence="11" key="1">
    <citation type="submission" date="2019-01" db="EMBL/GenBank/DDBJ databases">
        <title>Draft genomes of a novel of Sporanaerobacter strains.</title>
        <authorList>
            <person name="Ma S."/>
        </authorList>
    </citation>
    <scope>NUCLEOTIDE SEQUENCE [LARGE SCALE GENOMIC DNA]</scope>
    <source>
        <strain evidence="11">NJN-17</strain>
    </source>
</reference>
<dbReference type="SUPFAM" id="SSF53697">
    <property type="entry name" value="SIS domain"/>
    <property type="match status" value="1"/>
</dbReference>
<dbReference type="InterPro" id="IPR046348">
    <property type="entry name" value="SIS_dom_sf"/>
</dbReference>
<dbReference type="GO" id="GO:0051156">
    <property type="term" value="P:glucose 6-phosphate metabolic process"/>
    <property type="evidence" value="ECO:0007669"/>
    <property type="project" value="TreeGrafter"/>
</dbReference>
<feature type="active site" evidence="8">
    <location>
        <position position="419"/>
    </location>
</feature>
<dbReference type="GO" id="GO:0004347">
    <property type="term" value="F:glucose-6-phosphate isomerase activity"/>
    <property type="evidence" value="ECO:0007669"/>
    <property type="project" value="UniProtKB-UniRule"/>
</dbReference>
<dbReference type="GO" id="GO:0006096">
    <property type="term" value="P:glycolytic process"/>
    <property type="evidence" value="ECO:0007669"/>
    <property type="project" value="UniProtKB-UniRule"/>
</dbReference>
<comment type="pathway">
    <text evidence="8">Carbohydrate biosynthesis; gluconeogenesis.</text>
</comment>
<evidence type="ECO:0000256" key="3">
    <source>
        <dbReference type="ARBA" id="ARBA00022432"/>
    </source>
</evidence>
<proteinExistence type="inferred from homology"/>
<evidence type="ECO:0000256" key="1">
    <source>
        <dbReference type="ARBA" id="ARBA00004926"/>
    </source>
</evidence>
<comment type="similarity">
    <text evidence="2 8 9">Belongs to the GPI family.</text>
</comment>
<evidence type="ECO:0000256" key="7">
    <source>
        <dbReference type="ARBA" id="ARBA00029321"/>
    </source>
</evidence>
<dbReference type="PANTHER" id="PTHR11469:SF1">
    <property type="entry name" value="GLUCOSE-6-PHOSPHATE ISOMERASE"/>
    <property type="match status" value="1"/>
</dbReference>
<dbReference type="KEGG" id="spoa:EQM13_15000"/>
<dbReference type="InterPro" id="IPR001672">
    <property type="entry name" value="G6P_Isomerase"/>
</dbReference>
<dbReference type="PROSITE" id="PS00174">
    <property type="entry name" value="P_GLUCOSE_ISOMERASE_2"/>
    <property type="match status" value="1"/>
</dbReference>
<evidence type="ECO:0000256" key="8">
    <source>
        <dbReference type="HAMAP-Rule" id="MF_00473"/>
    </source>
</evidence>
<dbReference type="OrthoDB" id="140919at2"/>
<dbReference type="PROSITE" id="PS51463">
    <property type="entry name" value="P_GLUCOSE_ISOMERASE_3"/>
    <property type="match status" value="1"/>
</dbReference>
<dbReference type="GO" id="GO:0048029">
    <property type="term" value="F:monosaccharide binding"/>
    <property type="evidence" value="ECO:0007669"/>
    <property type="project" value="TreeGrafter"/>
</dbReference>
<evidence type="ECO:0000256" key="2">
    <source>
        <dbReference type="ARBA" id="ARBA00006604"/>
    </source>
</evidence>
<dbReference type="GO" id="GO:0006094">
    <property type="term" value="P:gluconeogenesis"/>
    <property type="evidence" value="ECO:0007669"/>
    <property type="project" value="UniProtKB-UniRule"/>
</dbReference>
<dbReference type="GO" id="GO:0097367">
    <property type="term" value="F:carbohydrate derivative binding"/>
    <property type="evidence" value="ECO:0007669"/>
    <property type="project" value="InterPro"/>
</dbReference>
<dbReference type="FunFam" id="3.40.50.10490:FF:000015">
    <property type="entry name" value="Glucose-6-phosphate isomerase"/>
    <property type="match status" value="1"/>
</dbReference>
<keyword evidence="4 8" id="KW-0963">Cytoplasm</keyword>
<dbReference type="CDD" id="cd05016">
    <property type="entry name" value="SIS_PGI_2"/>
    <property type="match status" value="1"/>
</dbReference>
<dbReference type="Gene3D" id="3.40.50.10490">
    <property type="entry name" value="Glucose-6-phosphate isomerase like protein, domain 1"/>
    <property type="match status" value="2"/>
</dbReference>
<dbReference type="FunFam" id="3.40.50.10490:FF:000016">
    <property type="entry name" value="Glucose-6-phosphate isomerase"/>
    <property type="match status" value="1"/>
</dbReference>
<dbReference type="EC" id="5.3.1.9" evidence="8"/>
<keyword evidence="6 8" id="KW-0413">Isomerase</keyword>
<comment type="function">
    <text evidence="8">Catalyzes the reversible isomerization of glucose-6-phosphate to fructose-6-phosphate.</text>
</comment>
<accession>A0A410QFS4</accession>
<dbReference type="InterPro" id="IPR035476">
    <property type="entry name" value="SIS_PGI_1"/>
</dbReference>
<name>A0A410QFS4_9FIRM</name>
<feature type="active site" description="Proton donor" evidence="8">
    <location>
        <position position="284"/>
    </location>
</feature>
<keyword evidence="3 8" id="KW-0312">Gluconeogenesis</keyword>
<evidence type="ECO:0000313" key="10">
    <source>
        <dbReference type="EMBL" id="QAT62779.1"/>
    </source>
</evidence>
<dbReference type="EMBL" id="CP035282">
    <property type="protein sequence ID" value="QAT62779.1"/>
    <property type="molecule type" value="Genomic_DNA"/>
</dbReference>
<dbReference type="NCBIfam" id="NF010697">
    <property type="entry name" value="PRK14097.1"/>
    <property type="match status" value="1"/>
</dbReference>
<dbReference type="HAMAP" id="MF_00473">
    <property type="entry name" value="G6P_isomerase"/>
    <property type="match status" value="1"/>
</dbReference>
<comment type="subcellular location">
    <subcellularLocation>
        <location evidence="8">Cytoplasm</location>
    </subcellularLocation>
</comment>
<dbReference type="InterPro" id="IPR018189">
    <property type="entry name" value="Phosphoglucose_isomerase_CS"/>
</dbReference>
<dbReference type="PROSITE" id="PS00765">
    <property type="entry name" value="P_GLUCOSE_ISOMERASE_1"/>
    <property type="match status" value="1"/>
</dbReference>
<dbReference type="PANTHER" id="PTHR11469">
    <property type="entry name" value="GLUCOSE-6-PHOSPHATE ISOMERASE"/>
    <property type="match status" value="1"/>
</dbReference>
<evidence type="ECO:0000256" key="6">
    <source>
        <dbReference type="ARBA" id="ARBA00023235"/>
    </source>
</evidence>
<evidence type="ECO:0000313" key="11">
    <source>
        <dbReference type="Proteomes" id="UP000287969"/>
    </source>
</evidence>
<dbReference type="UniPathway" id="UPA00138"/>
<dbReference type="UniPathway" id="UPA00109">
    <property type="reaction ID" value="UER00181"/>
</dbReference>
<comment type="caution">
    <text evidence="8">Lacks conserved residue(s) required for the propagation of feature annotation.</text>
</comment>
<dbReference type="AlphaFoldDB" id="A0A410QFS4"/>
<keyword evidence="5 8" id="KW-0324">Glycolysis</keyword>
<comment type="catalytic activity">
    <reaction evidence="7 8 9">
        <text>alpha-D-glucose 6-phosphate = beta-D-fructose 6-phosphate</text>
        <dbReference type="Rhea" id="RHEA:11816"/>
        <dbReference type="ChEBI" id="CHEBI:57634"/>
        <dbReference type="ChEBI" id="CHEBI:58225"/>
        <dbReference type="EC" id="5.3.1.9"/>
    </reaction>
</comment>
<evidence type="ECO:0000256" key="9">
    <source>
        <dbReference type="RuleBase" id="RU000612"/>
    </source>
</evidence>
<gene>
    <name evidence="8" type="primary">pgi</name>
    <name evidence="10" type="ORF">EQM13_15000</name>
</gene>
<dbReference type="InterPro" id="IPR035482">
    <property type="entry name" value="SIS_PGI_2"/>
</dbReference>
<organism evidence="10 11">
    <name type="scientific">Acidilutibacter cellobiosedens</name>
    <dbReference type="NCBI Taxonomy" id="2507161"/>
    <lineage>
        <taxon>Bacteria</taxon>
        <taxon>Bacillati</taxon>
        <taxon>Bacillota</taxon>
        <taxon>Tissierellia</taxon>
        <taxon>Tissierellales</taxon>
        <taxon>Acidilutibacteraceae</taxon>
        <taxon>Acidilutibacter</taxon>
    </lineage>
</organism>
<dbReference type="Proteomes" id="UP000287969">
    <property type="component" value="Chromosome"/>
</dbReference>
<evidence type="ECO:0000256" key="4">
    <source>
        <dbReference type="ARBA" id="ARBA00022490"/>
    </source>
</evidence>
<protein>
    <recommendedName>
        <fullName evidence="8">Glucose-6-phosphate isomerase</fullName>
        <shortName evidence="8">GPI</shortName>
        <ecNumber evidence="8">5.3.1.9</ecNumber>
    </recommendedName>
    <alternativeName>
        <fullName evidence="8">Phosphoglucose isomerase</fullName>
        <shortName evidence="8">PGI</shortName>
    </alternativeName>
    <alternativeName>
        <fullName evidence="8">Phosphohexose isomerase</fullName>
        <shortName evidence="8">PHI</shortName>
    </alternativeName>
</protein>
<comment type="pathway">
    <text evidence="1 8 9">Carbohydrate degradation; glycolysis; D-glyceraldehyde 3-phosphate and glycerone phosphate from D-glucose: step 2/4.</text>
</comment>
<evidence type="ECO:0000256" key="5">
    <source>
        <dbReference type="ARBA" id="ARBA00023152"/>
    </source>
</evidence>
<sequence length="428" mass="48952">MKDIILDYANGFVSDEEILRLEPQLKTVHRILYEGKDQNVGWLNYPNEYDRKEFEMIKESAEKVRSNSEAFIVIGIGGSYLGSRAVVESISHSFYDNMVVKKNNIEIYFVGNNISGTYLKELMDVLEGKDISINVISKSGTTLEPAIAFRIFKEYMERKYGRKNSKERIYITTDKEKGVLSQIAEEEGYNRFTIPNDIGGRYSVFTPVGIFPIAVAGIDIDKLMEGAQSGVMEYSSDIIKENISYIYGAIRNILYRKGKEIEILVSYEPRLFYLQEWWKQLFGESEGKDGRGIYPSSLSLTTDLHSMGQLVQDGRRNMFETVLNVISPREDIVIRKDEKDLDNLNFLAGKSMDFVNKKAFEGTLKAHVDGGVPNLIINMPKIDEYFLGKLMYFFQKSCAVSGYLLGVNPFDQPGVEKYKKNMFELLRK</sequence>